<dbReference type="SUPFAM" id="SSF109885">
    <property type="entry name" value="I/LWEQ domain"/>
    <property type="match status" value="1"/>
</dbReference>
<evidence type="ECO:0000256" key="3">
    <source>
        <dbReference type="ARBA" id="ARBA00022490"/>
    </source>
</evidence>
<dbReference type="GO" id="GO:0030136">
    <property type="term" value="C:clathrin-coated vesicle"/>
    <property type="evidence" value="ECO:0007669"/>
    <property type="project" value="TreeGrafter"/>
</dbReference>
<comment type="similarity">
    <text evidence="2">Belongs to the SLA2 family.</text>
</comment>
<reference evidence="10" key="1">
    <citation type="submission" date="2025-08" db="UniProtKB">
        <authorList>
            <consortium name="Ensembl"/>
        </authorList>
    </citation>
    <scope>IDENTIFICATION</scope>
</reference>
<evidence type="ECO:0000259" key="8">
    <source>
        <dbReference type="PROSITE" id="PS50942"/>
    </source>
</evidence>
<sequence length="929" mass="104228">ANTAEVPPKEKYVRNIILGTHKEGGATTFWSYVPNLPLSSQSLVSWKVCYLLHKVLREGHRNVITDSHRHSRSIRDMGVLWGNLHDRYGHIVALSAKYLHLKMEFHAKVMYIDSVDDLLFTMDANGAKSTTPAGQCRLTPLIPLILDCSYLYHFSVRLLFKLHSRISADVLLGHRERFRDLFTSLTQFFNRAREIEFFKSIIQIPDLPDGPPNFLRAAALAEYKKPVVLMPGEDRPEEDEVETQPETRFPVTRAKMCLFFQQYYLVSQMGGPEASLDYRDTDSNGYKRELEALKPEIELIKSEAQKSMIELKSQVNRLEAELQEQRSHRQVALVENEHLRMEVEALRSANVANVGAQIGYKEADSRAQAAEVRFTQLKERHAELVTSHADLMKKVELKASFGFTLTAVGVSVLTQDLFMSCCRTQKQLRCCRVQSGTQLSSTLAGLQAEKDALLRSVRDQEAELSSLRQQALLHQSTLEQERRRSSMELGSLRSQMQQQGELAQKLQDEQFCLLQCAVVEAEGIILDAVAKLDDPIHVRCISSPDYLINRAEITLASMSTSDVEPDLFSRCFPDASGLLRAVTQFSHLAADTIVNGSATSHSAPVDHANGLTDSCRECANHCLQYLNDLKSQANLQRANPSAIRYTVQRILAMGQELRPKGQDVLKEELGSMVDKEMVATSTAIEEAVLRMDVWTMIIAVHILVTAATDLQKDIVEGGRGAATVTEFYAKNSRWTEGLISASKAVGWGATQLLDSADRVVGEKGFYEELIASSHEIAASTAQLVAASKVKADRNNKKLYTLQQASRHVNDMAAVVVTSTKHGQQQISDHGVMDFSGMSLIKLKKEEMEAQVKVLQLENQLDQERVRLGELRKRHYELGGPGSPDDDKSRIHLTTCNKSKDIKKPPVQRKIRNKVYHLKRITEVGRAIVR</sequence>
<feature type="domain" description="I/LWEQ" evidence="9">
    <location>
        <begin position="635"/>
        <end position="878"/>
    </location>
</feature>
<dbReference type="InterPro" id="IPR002558">
    <property type="entry name" value="ILWEQ_dom"/>
</dbReference>
<dbReference type="InterPro" id="IPR035964">
    <property type="entry name" value="I/LWEQ_dom_sf"/>
</dbReference>
<dbReference type="GO" id="GO:0007015">
    <property type="term" value="P:actin filament organization"/>
    <property type="evidence" value="ECO:0007669"/>
    <property type="project" value="TreeGrafter"/>
</dbReference>
<feature type="coiled-coil region" evidence="7">
    <location>
        <begin position="443"/>
        <end position="509"/>
    </location>
</feature>
<dbReference type="Gene3D" id="1.20.1410.10">
    <property type="entry name" value="I/LWEQ domain"/>
    <property type="match status" value="1"/>
</dbReference>
<reference evidence="10" key="2">
    <citation type="submission" date="2025-09" db="UniProtKB">
        <authorList>
            <consortium name="Ensembl"/>
        </authorList>
    </citation>
    <scope>IDENTIFICATION</scope>
</reference>
<name>A0A3B3XSF9_9TELE</name>
<dbReference type="SMART" id="SM00307">
    <property type="entry name" value="ILWEQ"/>
    <property type="match status" value="1"/>
</dbReference>
<dbReference type="PROSITE" id="PS50945">
    <property type="entry name" value="I_LWEQ"/>
    <property type="match status" value="1"/>
</dbReference>
<dbReference type="GO" id="GO:0006897">
    <property type="term" value="P:endocytosis"/>
    <property type="evidence" value="ECO:0007669"/>
    <property type="project" value="UniProtKB-KW"/>
</dbReference>
<dbReference type="Pfam" id="PF07651">
    <property type="entry name" value="ANTH"/>
    <property type="match status" value="2"/>
</dbReference>
<protein>
    <recommendedName>
        <fullName evidence="12">I/LWEQ domain-containing protein</fullName>
    </recommendedName>
</protein>
<dbReference type="InterPro" id="IPR013809">
    <property type="entry name" value="ENTH"/>
</dbReference>
<evidence type="ECO:0000256" key="6">
    <source>
        <dbReference type="ARBA" id="ARBA00023203"/>
    </source>
</evidence>
<dbReference type="PANTHER" id="PTHR10407:SF10">
    <property type="entry name" value="HUNTINGTIN-INTERACTING PROTEIN 1-RELATED PROTEIN"/>
    <property type="match status" value="1"/>
</dbReference>
<organism evidence="10 11">
    <name type="scientific">Poecilia mexicana</name>
    <dbReference type="NCBI Taxonomy" id="48701"/>
    <lineage>
        <taxon>Eukaryota</taxon>
        <taxon>Metazoa</taxon>
        <taxon>Chordata</taxon>
        <taxon>Craniata</taxon>
        <taxon>Vertebrata</taxon>
        <taxon>Euteleostomi</taxon>
        <taxon>Actinopterygii</taxon>
        <taxon>Neopterygii</taxon>
        <taxon>Teleostei</taxon>
        <taxon>Neoteleostei</taxon>
        <taxon>Acanthomorphata</taxon>
        <taxon>Ovalentaria</taxon>
        <taxon>Atherinomorphae</taxon>
        <taxon>Cyprinodontiformes</taxon>
        <taxon>Poeciliidae</taxon>
        <taxon>Poeciliinae</taxon>
        <taxon>Poecilia</taxon>
    </lineage>
</organism>
<dbReference type="Gene3D" id="1.20.5.1700">
    <property type="match status" value="1"/>
</dbReference>
<dbReference type="GO" id="GO:0035615">
    <property type="term" value="F:clathrin adaptor activity"/>
    <property type="evidence" value="ECO:0007669"/>
    <property type="project" value="TreeGrafter"/>
</dbReference>
<dbReference type="SUPFAM" id="SSF48464">
    <property type="entry name" value="ENTH/VHS domain"/>
    <property type="match status" value="1"/>
</dbReference>
<keyword evidence="3" id="KW-0963">Cytoplasm</keyword>
<dbReference type="InterPro" id="IPR011417">
    <property type="entry name" value="ANTH_dom"/>
</dbReference>
<proteinExistence type="inferred from homology"/>
<keyword evidence="6" id="KW-0009">Actin-binding</keyword>
<evidence type="ECO:0000256" key="7">
    <source>
        <dbReference type="SAM" id="Coils"/>
    </source>
</evidence>
<dbReference type="GO" id="GO:0043325">
    <property type="term" value="F:phosphatidylinositol-3,4-bisphosphate binding"/>
    <property type="evidence" value="ECO:0007669"/>
    <property type="project" value="TreeGrafter"/>
</dbReference>
<dbReference type="AlphaFoldDB" id="A0A3B3XSF9"/>
<dbReference type="InterPro" id="IPR008942">
    <property type="entry name" value="ENTH_VHS"/>
</dbReference>
<dbReference type="STRING" id="48701.ENSPMEP00000017883"/>
<dbReference type="GO" id="GO:0032051">
    <property type="term" value="F:clathrin light chain binding"/>
    <property type="evidence" value="ECO:0007669"/>
    <property type="project" value="TreeGrafter"/>
</dbReference>
<keyword evidence="11" id="KW-1185">Reference proteome</keyword>
<accession>A0A3B3XSF9</accession>
<feature type="coiled-coil region" evidence="7">
    <location>
        <begin position="301"/>
        <end position="335"/>
    </location>
</feature>
<comment type="subcellular location">
    <subcellularLocation>
        <location evidence="1">Cytoplasm</location>
    </subcellularLocation>
</comment>
<evidence type="ECO:0000256" key="4">
    <source>
        <dbReference type="ARBA" id="ARBA00022583"/>
    </source>
</evidence>
<evidence type="ECO:0000313" key="11">
    <source>
        <dbReference type="Proteomes" id="UP000261480"/>
    </source>
</evidence>
<dbReference type="PANTHER" id="PTHR10407">
    <property type="entry name" value="HUNTINGTIN INTERACTING PROTEIN 1"/>
    <property type="match status" value="1"/>
</dbReference>
<feature type="domain" description="ENTH" evidence="8">
    <location>
        <begin position="1"/>
        <end position="113"/>
    </location>
</feature>
<dbReference type="GO" id="GO:0048268">
    <property type="term" value="P:clathrin coat assembly"/>
    <property type="evidence" value="ECO:0007669"/>
    <property type="project" value="TreeGrafter"/>
</dbReference>
<keyword evidence="4" id="KW-0254">Endocytosis</keyword>
<evidence type="ECO:0008006" key="12">
    <source>
        <dbReference type="Google" id="ProtNLM"/>
    </source>
</evidence>
<feature type="coiled-coil region" evidence="7">
    <location>
        <begin position="837"/>
        <end position="873"/>
    </location>
</feature>
<dbReference type="InterPro" id="IPR030224">
    <property type="entry name" value="Sla2_fam"/>
</dbReference>
<dbReference type="Proteomes" id="UP000261480">
    <property type="component" value="Unplaced"/>
</dbReference>
<evidence type="ECO:0000313" key="10">
    <source>
        <dbReference type="Ensembl" id="ENSPMEP00000017883.1"/>
    </source>
</evidence>
<dbReference type="Ensembl" id="ENSPMET00000026851.1">
    <property type="protein sequence ID" value="ENSPMEP00000017883.1"/>
    <property type="gene ID" value="ENSPMEG00000021105.1"/>
</dbReference>
<evidence type="ECO:0000256" key="5">
    <source>
        <dbReference type="ARBA" id="ARBA00023054"/>
    </source>
</evidence>
<dbReference type="GO" id="GO:0030864">
    <property type="term" value="C:cortical actin cytoskeleton"/>
    <property type="evidence" value="ECO:0007669"/>
    <property type="project" value="TreeGrafter"/>
</dbReference>
<keyword evidence="5 7" id="KW-0175">Coiled coil</keyword>
<dbReference type="GO" id="GO:0051015">
    <property type="term" value="F:actin filament binding"/>
    <property type="evidence" value="ECO:0007669"/>
    <property type="project" value="TreeGrafter"/>
</dbReference>
<dbReference type="FunFam" id="1.20.5.1700:FF:000002">
    <property type="entry name" value="Huntingtin interacting protein 1"/>
    <property type="match status" value="1"/>
</dbReference>
<evidence type="ECO:0000256" key="2">
    <source>
        <dbReference type="ARBA" id="ARBA00010135"/>
    </source>
</evidence>
<dbReference type="GO" id="GO:0080025">
    <property type="term" value="F:phosphatidylinositol-3,5-bisphosphate binding"/>
    <property type="evidence" value="ECO:0007669"/>
    <property type="project" value="TreeGrafter"/>
</dbReference>
<evidence type="ECO:0000259" key="9">
    <source>
        <dbReference type="PROSITE" id="PS50945"/>
    </source>
</evidence>
<dbReference type="Gene3D" id="1.25.40.90">
    <property type="match status" value="1"/>
</dbReference>
<dbReference type="FunFam" id="1.25.40.90:FF:000012">
    <property type="entry name" value="Huntingtin interacting protein 1-related"/>
    <property type="match status" value="1"/>
</dbReference>
<dbReference type="PROSITE" id="PS50942">
    <property type="entry name" value="ENTH"/>
    <property type="match status" value="1"/>
</dbReference>
<evidence type="ECO:0000256" key="1">
    <source>
        <dbReference type="ARBA" id="ARBA00004496"/>
    </source>
</evidence>
<dbReference type="SMART" id="SM00273">
    <property type="entry name" value="ENTH"/>
    <property type="match status" value="1"/>
</dbReference>
<dbReference type="Pfam" id="PF01608">
    <property type="entry name" value="I_LWEQ"/>
    <property type="match status" value="1"/>
</dbReference>